<dbReference type="InterPro" id="IPR036400">
    <property type="entry name" value="Cyt_B5-like_heme/steroid_sf"/>
</dbReference>
<dbReference type="Gene3D" id="3.10.120.10">
    <property type="entry name" value="Cytochrome b5-like heme/steroid binding domain"/>
    <property type="match status" value="1"/>
</dbReference>
<sequence>MSNLRQRQPERHSNASPAAPPKKDRRGVREEEDQGLSTLDIIRVIAALVIASCGLSYYITNSESLIWGYQPWFTRWPVVKSYLTGPVNLTPAQLALYNGSDPALPIYLAVNGSIFDVSANPAIYGRGGSYNFFAGHDATRAFVTGCFQEDITPDLIGAEERFIPVEDVQDEKITNAQRKIRREREVRLARASVEQTVNRWEGFFRNHKKYFQVGRVVDDGEIDPLKGKRVLCDGAIQQRPKRSEMMDDQA</sequence>
<evidence type="ECO:0000313" key="4">
    <source>
        <dbReference type="EMBL" id="EPS25176.1"/>
    </source>
</evidence>
<evidence type="ECO:0000313" key="5">
    <source>
        <dbReference type="Proteomes" id="UP000019376"/>
    </source>
</evidence>
<dbReference type="InterPro" id="IPR050577">
    <property type="entry name" value="MAPR/NEUFC/NENF-like"/>
</dbReference>
<dbReference type="GO" id="GO:0016020">
    <property type="term" value="C:membrane"/>
    <property type="evidence" value="ECO:0007669"/>
    <property type="project" value="TreeGrafter"/>
</dbReference>
<dbReference type="SUPFAM" id="SSF55856">
    <property type="entry name" value="Cytochrome b5-like heme/steroid binding domain"/>
    <property type="match status" value="1"/>
</dbReference>
<evidence type="ECO:0000256" key="1">
    <source>
        <dbReference type="ARBA" id="ARBA00038357"/>
    </source>
</evidence>
<comment type="similarity">
    <text evidence="1">Belongs to the cytochrome b5 family. MAPR subfamily.</text>
</comment>
<organism evidence="4 5">
    <name type="scientific">Penicillium oxalicum (strain 114-2 / CGMCC 5302)</name>
    <name type="common">Penicillium decumbens</name>
    <dbReference type="NCBI Taxonomy" id="933388"/>
    <lineage>
        <taxon>Eukaryota</taxon>
        <taxon>Fungi</taxon>
        <taxon>Dikarya</taxon>
        <taxon>Ascomycota</taxon>
        <taxon>Pezizomycotina</taxon>
        <taxon>Eurotiomycetes</taxon>
        <taxon>Eurotiomycetidae</taxon>
        <taxon>Eurotiales</taxon>
        <taxon>Aspergillaceae</taxon>
        <taxon>Penicillium</taxon>
    </lineage>
</organism>
<reference evidence="4 5" key="1">
    <citation type="journal article" date="2013" name="PLoS ONE">
        <title>Genomic and secretomic analyses reveal unique features of the lignocellulolytic enzyme system of Penicillium decumbens.</title>
        <authorList>
            <person name="Liu G."/>
            <person name="Zhang L."/>
            <person name="Wei X."/>
            <person name="Zou G."/>
            <person name="Qin Y."/>
            <person name="Ma L."/>
            <person name="Li J."/>
            <person name="Zheng H."/>
            <person name="Wang S."/>
            <person name="Wang C."/>
            <person name="Xun L."/>
            <person name="Zhao G.-P."/>
            <person name="Zhou Z."/>
            <person name="Qu Y."/>
        </authorList>
    </citation>
    <scope>NUCLEOTIDE SEQUENCE [LARGE SCALE GENOMIC DNA]</scope>
    <source>
        <strain evidence="5">114-2 / CGMCC 5302</strain>
    </source>
</reference>
<dbReference type="PANTHER" id="PTHR10281">
    <property type="entry name" value="MEMBRANE-ASSOCIATED PROGESTERONE RECEPTOR COMPONENT-RELATED"/>
    <property type="match status" value="1"/>
</dbReference>
<dbReference type="InterPro" id="IPR001199">
    <property type="entry name" value="Cyt_B5-like_heme/steroid-bd"/>
</dbReference>
<dbReference type="Pfam" id="PF00173">
    <property type="entry name" value="Cyt-b5"/>
    <property type="match status" value="1"/>
</dbReference>
<keyword evidence="5" id="KW-1185">Reference proteome</keyword>
<gene>
    <name evidence="4" type="ORF">PDE_00107</name>
</gene>
<dbReference type="FunFam" id="3.10.120.10:FF:000018">
    <property type="entry name" value="Heme/steroid binding domain protein, putative"/>
    <property type="match status" value="1"/>
</dbReference>
<dbReference type="GO" id="GO:0012505">
    <property type="term" value="C:endomembrane system"/>
    <property type="evidence" value="ECO:0007669"/>
    <property type="project" value="TreeGrafter"/>
</dbReference>
<proteinExistence type="inferred from homology"/>
<dbReference type="PhylomeDB" id="S7Z927"/>
<feature type="region of interest" description="Disordered" evidence="2">
    <location>
        <begin position="1"/>
        <end position="31"/>
    </location>
</feature>
<dbReference type="OrthoDB" id="10257697at2759"/>
<name>S7Z927_PENO1</name>
<evidence type="ECO:0000259" key="3">
    <source>
        <dbReference type="SMART" id="SM01117"/>
    </source>
</evidence>
<dbReference type="PANTHER" id="PTHR10281:SF76">
    <property type="entry name" value="CALCUTTA CUP-RELATED"/>
    <property type="match status" value="1"/>
</dbReference>
<dbReference type="HOGENOM" id="CLU_070889_0_1_1"/>
<dbReference type="EMBL" id="KB644408">
    <property type="protein sequence ID" value="EPS25176.1"/>
    <property type="molecule type" value="Genomic_DNA"/>
</dbReference>
<dbReference type="eggNOG" id="KOG1110">
    <property type="taxonomic scope" value="Eukaryota"/>
</dbReference>
<dbReference type="SMART" id="SM01117">
    <property type="entry name" value="Cyt-b5"/>
    <property type="match status" value="1"/>
</dbReference>
<dbReference type="Proteomes" id="UP000019376">
    <property type="component" value="Unassembled WGS sequence"/>
</dbReference>
<protein>
    <recommendedName>
        <fullName evidence="3">Cytochrome b5 heme-binding domain-containing protein</fullName>
    </recommendedName>
</protein>
<evidence type="ECO:0000256" key="2">
    <source>
        <dbReference type="SAM" id="MobiDB-lite"/>
    </source>
</evidence>
<dbReference type="AlphaFoldDB" id="S7Z927"/>
<accession>S7Z927</accession>
<feature type="domain" description="Cytochrome b5 heme-binding" evidence="3">
    <location>
        <begin position="89"/>
        <end position="169"/>
    </location>
</feature>